<dbReference type="Proteomes" id="UP000681720">
    <property type="component" value="Unassembled WGS sequence"/>
</dbReference>
<evidence type="ECO:0000313" key="3">
    <source>
        <dbReference type="EMBL" id="CAF4749323.1"/>
    </source>
</evidence>
<gene>
    <name evidence="3" type="ORF">BYL167_LOCUS46033</name>
    <name evidence="4" type="ORF">GIL414_LOCUS57165</name>
    <name evidence="2" type="ORF">SMN809_LOCUS36829</name>
</gene>
<comment type="caution">
    <text evidence="2">The sequence shown here is derived from an EMBL/GenBank/DDBJ whole genome shotgun (WGS) entry which is preliminary data.</text>
</comment>
<feature type="non-terminal residue" evidence="2">
    <location>
        <position position="58"/>
    </location>
</feature>
<name>A0A8S2YAQ5_9BILA</name>
<protein>
    <submittedName>
        <fullName evidence="2">Uncharacterized protein</fullName>
    </submittedName>
</protein>
<evidence type="ECO:0000313" key="2">
    <source>
        <dbReference type="EMBL" id="CAF4546086.1"/>
    </source>
</evidence>
<dbReference type="Proteomes" id="UP000676336">
    <property type="component" value="Unassembled WGS sequence"/>
</dbReference>
<dbReference type="EMBL" id="CAJOBH010129269">
    <property type="protein sequence ID" value="CAF4749323.1"/>
    <property type="molecule type" value="Genomic_DNA"/>
</dbReference>
<dbReference type="AlphaFoldDB" id="A0A8S2YAQ5"/>
<evidence type="ECO:0000313" key="5">
    <source>
        <dbReference type="Proteomes" id="UP000676336"/>
    </source>
</evidence>
<reference evidence="2" key="1">
    <citation type="submission" date="2021-02" db="EMBL/GenBank/DDBJ databases">
        <authorList>
            <person name="Nowell W R."/>
        </authorList>
    </citation>
    <scope>NUCLEOTIDE SEQUENCE</scope>
</reference>
<proteinExistence type="predicted"/>
<dbReference type="EMBL" id="CAJOBJ010206923">
    <property type="protein sequence ID" value="CAF4999610.1"/>
    <property type="molecule type" value="Genomic_DNA"/>
</dbReference>
<accession>A0A8S2YAQ5</accession>
<dbReference type="EMBL" id="CAJOBI010091847">
    <property type="protein sequence ID" value="CAF4546086.1"/>
    <property type="molecule type" value="Genomic_DNA"/>
</dbReference>
<dbReference type="Proteomes" id="UP000681967">
    <property type="component" value="Unassembled WGS sequence"/>
</dbReference>
<sequence>KGIDLQAVKTFGLHKEKVQPDVEELTPNMEDNEDADSKKSEAPNLGKLEYSLDYDFQK</sequence>
<evidence type="ECO:0000256" key="1">
    <source>
        <dbReference type="SAM" id="MobiDB-lite"/>
    </source>
</evidence>
<feature type="region of interest" description="Disordered" evidence="1">
    <location>
        <begin position="21"/>
        <end position="46"/>
    </location>
</feature>
<organism evidence="2 5">
    <name type="scientific">Rotaria magnacalcarata</name>
    <dbReference type="NCBI Taxonomy" id="392030"/>
    <lineage>
        <taxon>Eukaryota</taxon>
        <taxon>Metazoa</taxon>
        <taxon>Spiralia</taxon>
        <taxon>Gnathifera</taxon>
        <taxon>Rotifera</taxon>
        <taxon>Eurotatoria</taxon>
        <taxon>Bdelloidea</taxon>
        <taxon>Philodinida</taxon>
        <taxon>Philodinidae</taxon>
        <taxon>Rotaria</taxon>
    </lineage>
</organism>
<feature type="non-terminal residue" evidence="2">
    <location>
        <position position="1"/>
    </location>
</feature>
<evidence type="ECO:0000313" key="4">
    <source>
        <dbReference type="EMBL" id="CAF4999610.1"/>
    </source>
</evidence>